<dbReference type="RefSeq" id="WP_074476578.1">
    <property type="nucleotide sequence ID" value="NZ_FMCT01000011.1"/>
</dbReference>
<name>A0A1C5A3G1_9ACTN</name>
<protein>
    <recommendedName>
        <fullName evidence="3">N-acetyltransferase</fullName>
    </recommendedName>
</protein>
<reference evidence="2" key="1">
    <citation type="submission" date="2016-06" db="EMBL/GenBank/DDBJ databases">
        <authorList>
            <person name="Varghese N."/>
            <person name="Submissions Spin"/>
        </authorList>
    </citation>
    <scope>NUCLEOTIDE SEQUENCE [LARGE SCALE GENOMIC DNA]</scope>
    <source>
        <strain evidence="2">DSM 43168</strain>
    </source>
</reference>
<dbReference type="Proteomes" id="UP000183585">
    <property type="component" value="Unassembled WGS sequence"/>
</dbReference>
<evidence type="ECO:0000313" key="2">
    <source>
        <dbReference type="Proteomes" id="UP000183585"/>
    </source>
</evidence>
<evidence type="ECO:0000313" key="1">
    <source>
        <dbReference type="EMBL" id="SCF39621.1"/>
    </source>
</evidence>
<sequence length="114" mass="12835">MSERQITRDIARYSDTDEPMHRWALTIDGDTVSELWVDTTTGEIMQVETPTEHQGNGYATALYRPAAAEITIYHAPESHRTPEGDRFARSVGGEALPCQHGCCDNDNDFDDEEF</sequence>
<accession>A0A1C5A3G1</accession>
<dbReference type="AlphaFoldDB" id="A0A1C5A3G1"/>
<evidence type="ECO:0008006" key="3">
    <source>
        <dbReference type="Google" id="ProtNLM"/>
    </source>
</evidence>
<proteinExistence type="predicted"/>
<gene>
    <name evidence="1" type="ORF">GA0070563_11144</name>
</gene>
<keyword evidence="2" id="KW-1185">Reference proteome</keyword>
<dbReference type="EMBL" id="FMCT01000011">
    <property type="protein sequence ID" value="SCF39621.1"/>
    <property type="molecule type" value="Genomic_DNA"/>
</dbReference>
<organism evidence="1 2">
    <name type="scientific">Micromonospora carbonacea</name>
    <dbReference type="NCBI Taxonomy" id="47853"/>
    <lineage>
        <taxon>Bacteria</taxon>
        <taxon>Bacillati</taxon>
        <taxon>Actinomycetota</taxon>
        <taxon>Actinomycetes</taxon>
        <taxon>Micromonosporales</taxon>
        <taxon>Micromonosporaceae</taxon>
        <taxon>Micromonospora</taxon>
    </lineage>
</organism>